<evidence type="ECO:0000313" key="3">
    <source>
        <dbReference type="EMBL" id="MTG98189.1"/>
    </source>
</evidence>
<sequence length="299" mass="34543">MINNTMKKRILLLATVCLLGLNFTACSSDDNSNDSNRFETIDQEQLPATTKNFLKGVFPASLVKQSGKVNHENYYGSKYTTTLDNNVKIDFNKNGDWTEVETINKTAIPEAFLEQEVAKINQYVKTNYPNNFIIEIDRDYKRGYEIELNNGLEMFFDINQNFIALDIDKHDNEQVVSANELPQKAKDFVSANFANEEITFVKKEIDDNRVEFDIYLSSGTSIEFNQQGDWREIEAGRQATLPTAFLPAELVQYVTSHYKEYKLASVEKDYNKYKVELEKGRQEIDLEFNLSGKFLRIDY</sequence>
<feature type="domain" description="Putative beta-lactamase-inhibitor-like PepSY-like" evidence="2">
    <location>
        <begin position="78"/>
        <end position="163"/>
    </location>
</feature>
<dbReference type="OrthoDB" id="710080at2"/>
<dbReference type="Gene3D" id="3.40.1420.30">
    <property type="match status" value="2"/>
</dbReference>
<dbReference type="Proteomes" id="UP000438760">
    <property type="component" value="Unassembled WGS sequence"/>
</dbReference>
<feature type="domain" description="Putative beta-lactamase-inhibitor-like PepSY-like" evidence="2">
    <location>
        <begin position="212"/>
        <end position="295"/>
    </location>
</feature>
<dbReference type="SUPFAM" id="SSF160574">
    <property type="entry name" value="BT0923-like"/>
    <property type="match status" value="2"/>
</dbReference>
<dbReference type="InterPro" id="IPR021533">
    <property type="entry name" value="PepSY-like"/>
</dbReference>
<gene>
    <name evidence="3" type="ORF">GJV76_08610</name>
</gene>
<evidence type="ECO:0000256" key="1">
    <source>
        <dbReference type="SAM" id="SignalP"/>
    </source>
</evidence>
<dbReference type="AlphaFoldDB" id="A0A6I3LFF3"/>
<organism evidence="3 4">
    <name type="scientific">Myroides albus</name>
    <dbReference type="NCBI Taxonomy" id="2562892"/>
    <lineage>
        <taxon>Bacteria</taxon>
        <taxon>Pseudomonadati</taxon>
        <taxon>Bacteroidota</taxon>
        <taxon>Flavobacteriia</taxon>
        <taxon>Flavobacteriales</taxon>
        <taxon>Flavobacteriaceae</taxon>
        <taxon>Myroides</taxon>
    </lineage>
</organism>
<dbReference type="EMBL" id="WMJX01000015">
    <property type="protein sequence ID" value="MTG98189.1"/>
    <property type="molecule type" value="Genomic_DNA"/>
</dbReference>
<protein>
    <recommendedName>
        <fullName evidence="2">Putative beta-lactamase-inhibitor-like PepSY-like domain-containing protein</fullName>
    </recommendedName>
</protein>
<reference evidence="3 4" key="1">
    <citation type="submission" date="2019-11" db="EMBL/GenBank/DDBJ databases">
        <title>Genome of Strain BIT-d1.</title>
        <authorList>
            <person name="Yang Y."/>
        </authorList>
    </citation>
    <scope>NUCLEOTIDE SEQUENCE [LARGE SCALE GENOMIC DNA]</scope>
    <source>
        <strain evidence="3 4">BIT-d1</strain>
    </source>
</reference>
<evidence type="ECO:0000313" key="4">
    <source>
        <dbReference type="Proteomes" id="UP000438760"/>
    </source>
</evidence>
<feature type="signal peptide" evidence="1">
    <location>
        <begin position="1"/>
        <end position="27"/>
    </location>
</feature>
<comment type="caution">
    <text evidence="3">The sequence shown here is derived from an EMBL/GenBank/DDBJ whole genome shotgun (WGS) entry which is preliminary data.</text>
</comment>
<dbReference type="Pfam" id="PF11396">
    <property type="entry name" value="PepSY_like"/>
    <property type="match status" value="2"/>
</dbReference>
<proteinExistence type="predicted"/>
<feature type="chain" id="PRO_5026309065" description="Putative beta-lactamase-inhibitor-like PepSY-like domain-containing protein" evidence="1">
    <location>
        <begin position="28"/>
        <end position="299"/>
    </location>
</feature>
<evidence type="ECO:0000259" key="2">
    <source>
        <dbReference type="Pfam" id="PF11396"/>
    </source>
</evidence>
<name>A0A6I3LFF3_9FLAO</name>
<keyword evidence="4" id="KW-1185">Reference proteome</keyword>
<accession>A0A6I3LFF3</accession>
<keyword evidence="1" id="KW-0732">Signal</keyword>